<reference evidence="1" key="1">
    <citation type="submission" date="2022-07" db="EMBL/GenBank/DDBJ databases">
        <authorList>
            <person name="Macas J."/>
            <person name="Novak P."/>
            <person name="Neumann P."/>
        </authorList>
    </citation>
    <scope>NUCLEOTIDE SEQUENCE</scope>
</reference>
<dbReference type="EMBL" id="CAMAPE010000041">
    <property type="protein sequence ID" value="CAH9102607.1"/>
    <property type="molecule type" value="Genomic_DNA"/>
</dbReference>
<comment type="caution">
    <text evidence="1">The sequence shown here is derived from an EMBL/GenBank/DDBJ whole genome shotgun (WGS) entry which is preliminary data.</text>
</comment>
<organism evidence="1 2">
    <name type="scientific">Cuscuta europaea</name>
    <name type="common">European dodder</name>
    <dbReference type="NCBI Taxonomy" id="41803"/>
    <lineage>
        <taxon>Eukaryota</taxon>
        <taxon>Viridiplantae</taxon>
        <taxon>Streptophyta</taxon>
        <taxon>Embryophyta</taxon>
        <taxon>Tracheophyta</taxon>
        <taxon>Spermatophyta</taxon>
        <taxon>Magnoliopsida</taxon>
        <taxon>eudicotyledons</taxon>
        <taxon>Gunneridae</taxon>
        <taxon>Pentapetalae</taxon>
        <taxon>asterids</taxon>
        <taxon>lamiids</taxon>
        <taxon>Solanales</taxon>
        <taxon>Convolvulaceae</taxon>
        <taxon>Cuscuteae</taxon>
        <taxon>Cuscuta</taxon>
        <taxon>Cuscuta subgen. Cuscuta</taxon>
    </lineage>
</organism>
<evidence type="ECO:0000313" key="2">
    <source>
        <dbReference type="Proteomes" id="UP001152484"/>
    </source>
</evidence>
<name>A0A9P1EFU8_CUSEU</name>
<dbReference type="AlphaFoldDB" id="A0A9P1EFU8"/>
<gene>
    <name evidence="1" type="ORF">CEURO_LOCUS15851</name>
</gene>
<protein>
    <submittedName>
        <fullName evidence="1">Uncharacterized protein</fullName>
    </submittedName>
</protein>
<dbReference type="Proteomes" id="UP001152484">
    <property type="component" value="Unassembled WGS sequence"/>
</dbReference>
<keyword evidence="2" id="KW-1185">Reference proteome</keyword>
<evidence type="ECO:0000313" key="1">
    <source>
        <dbReference type="EMBL" id="CAH9102607.1"/>
    </source>
</evidence>
<sequence length="120" mass="12886">MAKISASRGLTAVSGKAIALRKILSEVCNTAPPQLLLSKKEASVFKVFLGCLLSPATLPPPVVAQVLCPLPAECTKHPHAASPPKKAEVTNVNNCARWIFVKLVALWLLSSTNGWKDIRF</sequence>
<accession>A0A9P1EFU8</accession>
<proteinExistence type="predicted"/>